<keyword evidence="1" id="KW-0614">Plasmid</keyword>
<dbReference type="Proteomes" id="UP000078465">
    <property type="component" value="Plasmid unnamed5"/>
</dbReference>
<organism evidence="1 2">
    <name type="scientific">Rhizobium ruizarguesonis</name>
    <dbReference type="NCBI Taxonomy" id="2081791"/>
    <lineage>
        <taxon>Bacteria</taxon>
        <taxon>Pseudomonadati</taxon>
        <taxon>Pseudomonadota</taxon>
        <taxon>Alphaproteobacteria</taxon>
        <taxon>Hyphomicrobiales</taxon>
        <taxon>Rhizobiaceae</taxon>
        <taxon>Rhizobium/Agrobacterium group</taxon>
        <taxon>Rhizobium</taxon>
    </lineage>
</organism>
<protein>
    <submittedName>
        <fullName evidence="1">Uncharacterized protein</fullName>
    </submittedName>
</protein>
<dbReference type="EMBL" id="CP171851">
    <property type="protein sequence ID" value="XKM38302.1"/>
    <property type="molecule type" value="Genomic_DNA"/>
</dbReference>
<evidence type="ECO:0000313" key="2">
    <source>
        <dbReference type="Proteomes" id="UP000078465"/>
    </source>
</evidence>
<proteinExistence type="predicted"/>
<sequence length="89" mass="9840">MANASEICRHITAGSAFSKLEKPICAASCVNTATADRDEVLVGVSAKTRELGEAMFERMNKRAGSVALTDWFRSEVYACYMTKPCDRYH</sequence>
<name>A0ACD5EGP5_9HYPH</name>
<reference evidence="1" key="1">
    <citation type="submission" date="2024-10" db="EMBL/GenBank/DDBJ databases">
        <title>Strain of Rhizobium-related bacteria isolated fromm roots of Vavilovia formosa.</title>
        <authorList>
            <person name="Kimeklis A."/>
            <person name="Afonin A."/>
        </authorList>
    </citation>
    <scope>NUCLEOTIDE SEQUENCE</scope>
    <source>
        <strain evidence="1">Vaf-46</strain>
    </source>
</reference>
<accession>A0ACD5EGP5</accession>
<geneLocation type="plasmid" evidence="1 2">
    <name>unnamed5</name>
</geneLocation>
<evidence type="ECO:0000313" key="1">
    <source>
        <dbReference type="EMBL" id="XKM38302.1"/>
    </source>
</evidence>
<gene>
    <name evidence="1" type="ORF">A4U53_004635</name>
</gene>